<keyword evidence="3" id="KW-0067">ATP-binding</keyword>
<dbReference type="GO" id="GO:0016787">
    <property type="term" value="F:hydrolase activity"/>
    <property type="evidence" value="ECO:0007669"/>
    <property type="project" value="UniProtKB-KW"/>
</dbReference>
<evidence type="ECO:0000259" key="4">
    <source>
        <dbReference type="PROSITE" id="PS51206"/>
    </source>
</evidence>
<dbReference type="NCBIfam" id="TIGR01613">
    <property type="entry name" value="primase_Cterm"/>
    <property type="match status" value="1"/>
</dbReference>
<organism evidence="5">
    <name type="scientific">viral metagenome</name>
    <dbReference type="NCBI Taxonomy" id="1070528"/>
    <lineage>
        <taxon>unclassified sequences</taxon>
        <taxon>metagenomes</taxon>
        <taxon>organismal metagenomes</taxon>
    </lineage>
</organism>
<dbReference type="InterPro" id="IPR006500">
    <property type="entry name" value="Helicase_put_C_phage/plasmid"/>
</dbReference>
<protein>
    <recommendedName>
        <fullName evidence="4">SF3 helicase domain-containing protein</fullName>
    </recommendedName>
</protein>
<keyword evidence="1" id="KW-0547">Nucleotide-binding</keyword>
<dbReference type="Pfam" id="PF08707">
    <property type="entry name" value="PriCT_2"/>
    <property type="match status" value="1"/>
</dbReference>
<sequence>MKQVSSTHMSSSKFSEYLKKHYIRSASSSSLLDEQSVIQEKTNTRIADKSSGISGGTYHIPDPEYNDFIKLYYNEIYVKGQAEYLTEKQLTTGGPIVVDVDLRYDYEITERKHTKEHVVDLVCQYLEELKTMYQFDTDTHIPIFVFEKPSVNRVNSEGKEKITKDGIHMIIGLQADHTVQMILRKRIVEKIGEIWEGLPIKNTWSDVFDEGISKGCTNWQLYGSCKPNNATYRLKYVFDVHLDPEDGEFVMPEVKPSMYELSEDKFMQLSVRYRGHPSLFMTNTFITEYQEKKTGTTSSSSSSSSGISTDTQRYIQSNDMALRTVPMDILNIRTKEQLDMAIQQFLDSLAPTDFELREVYDYTMALPKSYYGSGSFTKWIRVGWALRNISFRLFIVWVAFSAQADGFSYTNIRSDLWEKWSGFDMKVVGEGLTKRSIMYWVKQDNPTKYKSVNENSVDYFIDMTLESCTMSANSSDKRSKGSGDYDIATVLHQLFRDEYKCVSVKANIWYRFKNHRWEEIDSGTTLRKAISVELRDIYSTKMGKLVRQRVQLKSQENQDNVDKLKFLQLRLDAVSDIMQRLARTNDKKNIMVEAKELFFDPLFLQKLDDNPYLLCFNNGVVDFKTKTFRRGLPEDYLSKCTKIDYHPIDPVRHATTVSEIKDFMQKLFPSPELHTYMWDHLASTLIGNNMNQTFNMYIGIGSNGKSILVNLMEQVLGDYKGDVPLTLLTQQRTRIGGLSPELVALKGVRYAVMQEPSKGDRINEGIMKQVTGGDPIQARAPYMPQMVNYIPQFKLVVCSNEFMELRSQDHGTRRRIRVVDFEALFSENPVTDDPDKPYQYKLDKTLREKFVVWREIFASMLVDIAYVMNGNVTDCPKVMASSNSYLDRQDFISEFMTERIEACENGCVQKSHLGREFQDWYSMNFGGKPPNTRDVSDAMDKRFGKMSCGVWRGIRFKQHGSIGSNHGDDNSTIHTHSHDFENENVEIDLNEL</sequence>
<dbReference type="InterPro" id="IPR014818">
    <property type="entry name" value="Phage/plasmid_primase_P4_C"/>
</dbReference>
<dbReference type="InterPro" id="IPR014819">
    <property type="entry name" value="PriCT_2"/>
</dbReference>
<reference evidence="5" key="1">
    <citation type="journal article" date="2020" name="Nature">
        <title>Giant virus diversity and host interactions through global metagenomics.</title>
        <authorList>
            <person name="Schulz F."/>
            <person name="Roux S."/>
            <person name="Paez-Espino D."/>
            <person name="Jungbluth S."/>
            <person name="Walsh D.A."/>
            <person name="Denef V.J."/>
            <person name="McMahon K.D."/>
            <person name="Konstantinidis K.T."/>
            <person name="Eloe-Fadrosh E.A."/>
            <person name="Kyrpides N.C."/>
            <person name="Woyke T."/>
        </authorList>
    </citation>
    <scope>NUCLEOTIDE SEQUENCE</scope>
    <source>
        <strain evidence="5">GVMAG-M-3300023184-68</strain>
    </source>
</reference>
<evidence type="ECO:0000256" key="3">
    <source>
        <dbReference type="ARBA" id="ARBA00022840"/>
    </source>
</evidence>
<keyword evidence="2" id="KW-0378">Hydrolase</keyword>
<name>A0A6C0IC96_9ZZZZ</name>
<accession>A0A6C0IC96</accession>
<dbReference type="AlphaFoldDB" id="A0A6C0IC96"/>
<evidence type="ECO:0000313" key="5">
    <source>
        <dbReference type="EMBL" id="QHT90482.1"/>
    </source>
</evidence>
<feature type="domain" description="SF3 helicase" evidence="4">
    <location>
        <begin position="672"/>
        <end position="834"/>
    </location>
</feature>
<dbReference type="GO" id="GO:0005524">
    <property type="term" value="F:ATP binding"/>
    <property type="evidence" value="ECO:0007669"/>
    <property type="project" value="UniProtKB-KW"/>
</dbReference>
<dbReference type="InterPro" id="IPR027417">
    <property type="entry name" value="P-loop_NTPase"/>
</dbReference>
<dbReference type="InterPro" id="IPR056443">
    <property type="entry name" value="AEP_C962R"/>
</dbReference>
<dbReference type="Gene3D" id="3.40.50.300">
    <property type="entry name" value="P-loop containing nucleotide triphosphate hydrolases"/>
    <property type="match status" value="1"/>
</dbReference>
<dbReference type="PROSITE" id="PS51206">
    <property type="entry name" value="SF3_HELICASE_1"/>
    <property type="match status" value="1"/>
</dbReference>
<dbReference type="PANTHER" id="PTHR35372:SF2">
    <property type="entry name" value="SF3 HELICASE DOMAIN-CONTAINING PROTEIN"/>
    <property type="match status" value="1"/>
</dbReference>
<dbReference type="SMART" id="SM00885">
    <property type="entry name" value="D5_N"/>
    <property type="match status" value="1"/>
</dbReference>
<dbReference type="InterPro" id="IPR051620">
    <property type="entry name" value="ORF904-like_C"/>
</dbReference>
<dbReference type="Pfam" id="PF23162">
    <property type="entry name" value="AEP_C962R"/>
    <property type="match status" value="1"/>
</dbReference>
<evidence type="ECO:0000256" key="1">
    <source>
        <dbReference type="ARBA" id="ARBA00022741"/>
    </source>
</evidence>
<dbReference type="Pfam" id="PF08706">
    <property type="entry name" value="D5_N"/>
    <property type="match status" value="1"/>
</dbReference>
<evidence type="ECO:0000256" key="2">
    <source>
        <dbReference type="ARBA" id="ARBA00022801"/>
    </source>
</evidence>
<dbReference type="EMBL" id="MN740154">
    <property type="protein sequence ID" value="QHT90482.1"/>
    <property type="molecule type" value="Genomic_DNA"/>
</dbReference>
<dbReference type="PANTHER" id="PTHR35372">
    <property type="entry name" value="ATP BINDING PROTEIN-RELATED"/>
    <property type="match status" value="1"/>
</dbReference>
<dbReference type="InterPro" id="IPR014015">
    <property type="entry name" value="Helicase_SF3_DNA-vir"/>
</dbReference>
<proteinExistence type="predicted"/>